<dbReference type="OrthoDB" id="657710at2"/>
<accession>A0A553ECH8</accession>
<evidence type="ECO:0000313" key="3">
    <source>
        <dbReference type="Proteomes" id="UP000316371"/>
    </source>
</evidence>
<evidence type="ECO:0000313" key="2">
    <source>
        <dbReference type="EMBL" id="TRX42759.1"/>
    </source>
</evidence>
<dbReference type="AlphaFoldDB" id="A0A553ECH8"/>
<organism evidence="2 3">
    <name type="scientific">Flavobacterium restrictum</name>
    <dbReference type="NCBI Taxonomy" id="2594428"/>
    <lineage>
        <taxon>Bacteria</taxon>
        <taxon>Pseudomonadati</taxon>
        <taxon>Bacteroidota</taxon>
        <taxon>Flavobacteriia</taxon>
        <taxon>Flavobacteriales</taxon>
        <taxon>Flavobacteriaceae</taxon>
        <taxon>Flavobacterium</taxon>
    </lineage>
</organism>
<name>A0A553ECH8_9FLAO</name>
<gene>
    <name evidence="2" type="ORF">FNW21_00030</name>
</gene>
<sequence length="318" mass="35939">MNKKIIISTVLLLFFKFSYGQITSHSNRNDDKNHFDSAKLSYNFEKNVFVNNEVITLKKDKVERDVPWFVERFKIAAGFYEALNNTNISLGNSSGSIGTGVDFESDLGFSKYSPTFLAGIDWRSTSRSKFTLNYYNLHRNANYRLQKSINFGDNTYEIDAKVNSYFNTSIFRFSYGYALISKPDYELGLSIGTHIVGAKAGISLADSNISIKTSDDFGFTAPLPDFGIWGGYAFSNRFAFNGEFNYFALKINDIKGTILGFDGAFTYKVLENLDLSSGLTGFNFKVDAIKDHLNGDFKWGNNGIFFKVSYSFGKNKWH</sequence>
<keyword evidence="1" id="KW-0732">Signal</keyword>
<protein>
    <recommendedName>
        <fullName evidence="4">DUF4421 domain-containing protein</fullName>
    </recommendedName>
</protein>
<dbReference type="Proteomes" id="UP000316371">
    <property type="component" value="Unassembled WGS sequence"/>
</dbReference>
<feature type="chain" id="PRO_5022078600" description="DUF4421 domain-containing protein" evidence="1">
    <location>
        <begin position="21"/>
        <end position="318"/>
    </location>
</feature>
<keyword evidence="3" id="KW-1185">Reference proteome</keyword>
<evidence type="ECO:0008006" key="4">
    <source>
        <dbReference type="Google" id="ProtNLM"/>
    </source>
</evidence>
<proteinExistence type="predicted"/>
<reference evidence="2 3" key="1">
    <citation type="submission" date="2019-07" db="EMBL/GenBank/DDBJ databases">
        <title>Novel species of Flavobacterium.</title>
        <authorList>
            <person name="Liu Q."/>
            <person name="Xin Y.-H."/>
        </authorList>
    </citation>
    <scope>NUCLEOTIDE SEQUENCE [LARGE SCALE GENOMIC DNA]</scope>
    <source>
        <strain evidence="2 3">LB1R34</strain>
    </source>
</reference>
<dbReference type="EMBL" id="VJZT01000001">
    <property type="protein sequence ID" value="TRX42759.1"/>
    <property type="molecule type" value="Genomic_DNA"/>
</dbReference>
<feature type="signal peptide" evidence="1">
    <location>
        <begin position="1"/>
        <end position="20"/>
    </location>
</feature>
<dbReference type="RefSeq" id="WP_144254682.1">
    <property type="nucleotide sequence ID" value="NZ_VJZT01000001.1"/>
</dbReference>
<evidence type="ECO:0000256" key="1">
    <source>
        <dbReference type="SAM" id="SignalP"/>
    </source>
</evidence>
<comment type="caution">
    <text evidence="2">The sequence shown here is derived from an EMBL/GenBank/DDBJ whole genome shotgun (WGS) entry which is preliminary data.</text>
</comment>